<name>A0A7W7WZ79_9PSEU</name>
<dbReference type="InterPro" id="IPR035897">
    <property type="entry name" value="Toll_tir_struct_dom_sf"/>
</dbReference>
<protein>
    <recommendedName>
        <fullName evidence="1">TIR domain-containing protein</fullName>
    </recommendedName>
</protein>
<organism evidence="2 3">
    <name type="scientific">Saccharothrix violaceirubra</name>
    <dbReference type="NCBI Taxonomy" id="413306"/>
    <lineage>
        <taxon>Bacteria</taxon>
        <taxon>Bacillati</taxon>
        <taxon>Actinomycetota</taxon>
        <taxon>Actinomycetes</taxon>
        <taxon>Pseudonocardiales</taxon>
        <taxon>Pseudonocardiaceae</taxon>
        <taxon>Saccharothrix</taxon>
    </lineage>
</organism>
<sequence length="356" mass="40606">MAVGFWSYAHRDDESARGGVLRLAAAIAEEYDLLTGRTLEMFVDRDGLAWGDNWKERIDAGLAGATFFIPVVTPRYFNRPECRREFVDFSAQARSLGLEEFILPIRYVPVPDLDVDSPDELKATVARTQYVDWSELRLLDESSGEYRRALHELAARLVDIESRMVEVQREAETSPEGDDDLSTLIDRITRLLPDWHEATVDNRTTSAQFWATFEAYRHNRRRTSDLSALIRFGREIQPLNERWLREARTYSARSIELDPLMTSLLRELADYPEGLSLTGPILDAVEDAHDNIVTSVKRTDKGALGMIEFFGRHARLSPTFKTLHSQSTEIDKLANEGNAIVERWATGQSGLRKTKR</sequence>
<evidence type="ECO:0000313" key="3">
    <source>
        <dbReference type="Proteomes" id="UP000542674"/>
    </source>
</evidence>
<dbReference type="InterPro" id="IPR000157">
    <property type="entry name" value="TIR_dom"/>
</dbReference>
<comment type="caution">
    <text evidence="2">The sequence shown here is derived from an EMBL/GenBank/DDBJ whole genome shotgun (WGS) entry which is preliminary data.</text>
</comment>
<gene>
    <name evidence="2" type="ORF">F4559_006376</name>
</gene>
<reference evidence="2 3" key="1">
    <citation type="submission" date="2020-08" db="EMBL/GenBank/DDBJ databases">
        <title>Sequencing the genomes of 1000 actinobacteria strains.</title>
        <authorList>
            <person name="Klenk H.-P."/>
        </authorList>
    </citation>
    <scope>NUCLEOTIDE SEQUENCE [LARGE SCALE GENOMIC DNA]</scope>
    <source>
        <strain evidence="2 3">DSM 45084</strain>
    </source>
</reference>
<feature type="domain" description="TIR" evidence="1">
    <location>
        <begin position="1"/>
        <end position="156"/>
    </location>
</feature>
<dbReference type="EMBL" id="JACHJS010000001">
    <property type="protein sequence ID" value="MBB4969017.1"/>
    <property type="molecule type" value="Genomic_DNA"/>
</dbReference>
<dbReference type="Proteomes" id="UP000542674">
    <property type="component" value="Unassembled WGS sequence"/>
</dbReference>
<dbReference type="Gene3D" id="3.40.50.10140">
    <property type="entry name" value="Toll/interleukin-1 receptor homology (TIR) domain"/>
    <property type="match status" value="1"/>
</dbReference>
<dbReference type="SMART" id="SM00255">
    <property type="entry name" value="TIR"/>
    <property type="match status" value="1"/>
</dbReference>
<dbReference type="AlphaFoldDB" id="A0A7W7WZ79"/>
<dbReference type="SUPFAM" id="SSF52200">
    <property type="entry name" value="Toll/Interleukin receptor TIR domain"/>
    <property type="match status" value="1"/>
</dbReference>
<proteinExistence type="predicted"/>
<keyword evidence="3" id="KW-1185">Reference proteome</keyword>
<accession>A0A7W7WZ79</accession>
<evidence type="ECO:0000259" key="1">
    <source>
        <dbReference type="SMART" id="SM00255"/>
    </source>
</evidence>
<dbReference type="GO" id="GO:0007165">
    <property type="term" value="P:signal transduction"/>
    <property type="evidence" value="ECO:0007669"/>
    <property type="project" value="InterPro"/>
</dbReference>
<evidence type="ECO:0000313" key="2">
    <source>
        <dbReference type="EMBL" id="MBB4969017.1"/>
    </source>
</evidence>
<dbReference type="RefSeq" id="WP_184674736.1">
    <property type="nucleotide sequence ID" value="NZ_BAABAI010000043.1"/>
</dbReference>
<dbReference type="Pfam" id="PF13676">
    <property type="entry name" value="TIR_2"/>
    <property type="match status" value="1"/>
</dbReference>